<protein>
    <submittedName>
        <fullName evidence="2">Uncharacterized protein</fullName>
    </submittedName>
</protein>
<evidence type="ECO:0000313" key="2">
    <source>
        <dbReference type="EMBL" id="ACD97024.1"/>
    </source>
</evidence>
<keyword evidence="1" id="KW-1133">Transmembrane helix</keyword>
<evidence type="ECO:0000256" key="1">
    <source>
        <dbReference type="SAM" id="Phobius"/>
    </source>
</evidence>
<dbReference type="EMBL" id="CP001089">
    <property type="protein sequence ID" value="ACD97024.1"/>
    <property type="molecule type" value="Genomic_DNA"/>
</dbReference>
<dbReference type="KEGG" id="glo:Glov_3318"/>
<dbReference type="HOGENOM" id="CLU_212074_0_0_7"/>
<dbReference type="OrthoDB" id="9883876at2"/>
<proteinExistence type="predicted"/>
<keyword evidence="1" id="KW-0812">Transmembrane</keyword>
<feature type="transmembrane region" description="Helical" evidence="1">
    <location>
        <begin position="7"/>
        <end position="26"/>
    </location>
</feature>
<dbReference type="RefSeq" id="WP_012471348.1">
    <property type="nucleotide sequence ID" value="NC_010814.1"/>
</dbReference>
<gene>
    <name evidence="2" type="ordered locus">Glov_3318</name>
</gene>
<organism evidence="2 3">
    <name type="scientific">Trichlorobacter lovleyi (strain ATCC BAA-1151 / DSM 17278 / SZ)</name>
    <name type="common">Geobacter lovleyi</name>
    <dbReference type="NCBI Taxonomy" id="398767"/>
    <lineage>
        <taxon>Bacteria</taxon>
        <taxon>Pseudomonadati</taxon>
        <taxon>Thermodesulfobacteriota</taxon>
        <taxon>Desulfuromonadia</taxon>
        <taxon>Geobacterales</taxon>
        <taxon>Geobacteraceae</taxon>
        <taxon>Trichlorobacter</taxon>
    </lineage>
</organism>
<sequence>MKWLLTLIAVNCLISVMIYPMMTLGVDKPMNWLLETGCLVAGAGSLYLLIRYRKEL</sequence>
<keyword evidence="3" id="KW-1185">Reference proteome</keyword>
<dbReference type="Proteomes" id="UP000002420">
    <property type="component" value="Chromosome"/>
</dbReference>
<accession>B3EBI5</accession>
<feature type="transmembrane region" description="Helical" evidence="1">
    <location>
        <begin position="32"/>
        <end position="50"/>
    </location>
</feature>
<dbReference type="AlphaFoldDB" id="B3EBI5"/>
<reference evidence="2 3" key="1">
    <citation type="submission" date="2008-05" db="EMBL/GenBank/DDBJ databases">
        <title>Complete sequence of chromosome of Geobacter lovleyi SZ.</title>
        <authorList>
            <consortium name="US DOE Joint Genome Institute"/>
            <person name="Lucas S."/>
            <person name="Copeland A."/>
            <person name="Lapidus A."/>
            <person name="Glavina del Rio T."/>
            <person name="Dalin E."/>
            <person name="Tice H."/>
            <person name="Bruce D."/>
            <person name="Goodwin L."/>
            <person name="Pitluck S."/>
            <person name="Chertkov O."/>
            <person name="Meincke L."/>
            <person name="Brettin T."/>
            <person name="Detter J.C."/>
            <person name="Han C."/>
            <person name="Tapia R."/>
            <person name="Kuske C.R."/>
            <person name="Schmutz J."/>
            <person name="Larimer F."/>
            <person name="Land M."/>
            <person name="Hauser L."/>
            <person name="Kyrpides N."/>
            <person name="Mikhailova N."/>
            <person name="Sung Y."/>
            <person name="Fletcher K.E."/>
            <person name="Ritalahti K.M."/>
            <person name="Loeffler F.E."/>
            <person name="Richardson P."/>
        </authorList>
    </citation>
    <scope>NUCLEOTIDE SEQUENCE [LARGE SCALE GENOMIC DNA]</scope>
    <source>
        <strain evidence="3">ATCC BAA-1151 / DSM 17278 / SZ</strain>
    </source>
</reference>
<keyword evidence="1" id="KW-0472">Membrane</keyword>
<name>B3EBI5_TRIL1</name>
<dbReference type="STRING" id="398767.Glov_3318"/>
<evidence type="ECO:0000313" key="3">
    <source>
        <dbReference type="Proteomes" id="UP000002420"/>
    </source>
</evidence>